<proteinExistence type="predicted"/>
<dbReference type="InterPro" id="IPR005175">
    <property type="entry name" value="PPC_dom"/>
</dbReference>
<evidence type="ECO:0000313" key="7">
    <source>
        <dbReference type="EMBL" id="CAK9133186.1"/>
    </source>
</evidence>
<accession>A0ABC8QKP1</accession>
<evidence type="ECO:0000256" key="5">
    <source>
        <dbReference type="SAM" id="MobiDB-lite"/>
    </source>
</evidence>
<feature type="region of interest" description="Disordered" evidence="5">
    <location>
        <begin position="791"/>
        <end position="810"/>
    </location>
</feature>
<feature type="compositionally biased region" description="Basic and acidic residues" evidence="5">
    <location>
        <begin position="68"/>
        <end position="78"/>
    </location>
</feature>
<evidence type="ECO:0000259" key="6">
    <source>
        <dbReference type="PROSITE" id="PS51742"/>
    </source>
</evidence>
<evidence type="ECO:0000256" key="3">
    <source>
        <dbReference type="ARBA" id="ARBA00023125"/>
    </source>
</evidence>
<dbReference type="SUPFAM" id="SSF46934">
    <property type="entry name" value="UBA-like"/>
    <property type="match status" value="1"/>
</dbReference>
<dbReference type="SUPFAM" id="SSF117856">
    <property type="entry name" value="AF0104/ALDC/Ptd012-like"/>
    <property type="match status" value="1"/>
</dbReference>
<dbReference type="InterPro" id="IPR009719">
    <property type="entry name" value="GIP1_N"/>
</dbReference>
<feature type="region of interest" description="Disordered" evidence="5">
    <location>
        <begin position="63"/>
        <end position="128"/>
    </location>
</feature>
<feature type="compositionally biased region" description="Polar residues" evidence="5">
    <location>
        <begin position="932"/>
        <end position="949"/>
    </location>
</feature>
<keyword evidence="3" id="KW-0238">DNA-binding</keyword>
<keyword evidence="4" id="KW-0804">Transcription</keyword>
<dbReference type="Gene3D" id="3.30.1330.80">
    <property type="entry name" value="Hypothetical protein, similar to alpha- acetolactate decarboxylase, domain 2"/>
    <property type="match status" value="1"/>
</dbReference>
<dbReference type="PANTHER" id="PTHR46445:SF7">
    <property type="entry name" value="GBF-INTERACTING PROTEIN 1 N-TERMINAL DOMAIN-CONTAINING PROTEIN"/>
    <property type="match status" value="1"/>
</dbReference>
<dbReference type="Proteomes" id="UP001642360">
    <property type="component" value="Unassembled WGS sequence"/>
</dbReference>
<feature type="domain" description="PPC" evidence="6">
    <location>
        <begin position="1122"/>
        <end position="1259"/>
    </location>
</feature>
<name>A0ABC8QKP1_9AQUA</name>
<dbReference type="GO" id="GO:0003677">
    <property type="term" value="F:DNA binding"/>
    <property type="evidence" value="ECO:0007669"/>
    <property type="project" value="UniProtKB-KW"/>
</dbReference>
<keyword evidence="2" id="KW-0805">Transcription regulation</keyword>
<organism evidence="7 8">
    <name type="scientific">Ilex paraguariensis</name>
    <name type="common">yerba mate</name>
    <dbReference type="NCBI Taxonomy" id="185542"/>
    <lineage>
        <taxon>Eukaryota</taxon>
        <taxon>Viridiplantae</taxon>
        <taxon>Streptophyta</taxon>
        <taxon>Embryophyta</taxon>
        <taxon>Tracheophyta</taxon>
        <taxon>Spermatophyta</taxon>
        <taxon>Magnoliopsida</taxon>
        <taxon>eudicotyledons</taxon>
        <taxon>Gunneridae</taxon>
        <taxon>Pentapetalae</taxon>
        <taxon>asterids</taxon>
        <taxon>campanulids</taxon>
        <taxon>Aquifoliales</taxon>
        <taxon>Aquifoliaceae</taxon>
        <taxon>Ilex</taxon>
    </lineage>
</organism>
<evidence type="ECO:0000256" key="4">
    <source>
        <dbReference type="ARBA" id="ARBA00023163"/>
    </source>
</evidence>
<dbReference type="EMBL" id="CAUOFW020000001">
    <property type="protein sequence ID" value="CAK9133186.1"/>
    <property type="molecule type" value="Genomic_DNA"/>
</dbReference>
<feature type="compositionally biased region" description="Polar residues" evidence="5">
    <location>
        <begin position="982"/>
        <end position="999"/>
    </location>
</feature>
<dbReference type="Pfam" id="PF06972">
    <property type="entry name" value="GIP1_N"/>
    <property type="match status" value="1"/>
</dbReference>
<evidence type="ECO:0000256" key="1">
    <source>
        <dbReference type="ARBA" id="ARBA00004123"/>
    </source>
</evidence>
<feature type="compositionally biased region" description="Polar residues" evidence="5">
    <location>
        <begin position="1036"/>
        <end position="1045"/>
    </location>
</feature>
<reference evidence="7 8" key="1">
    <citation type="submission" date="2024-02" db="EMBL/GenBank/DDBJ databases">
        <authorList>
            <person name="Vignale AGUSTIN F."/>
            <person name="Sosa J E."/>
            <person name="Modenutti C."/>
        </authorList>
    </citation>
    <scope>NUCLEOTIDE SEQUENCE [LARGE SCALE GENOMIC DNA]</scope>
</reference>
<comment type="caution">
    <text evidence="7">The sequence shown here is derived from an EMBL/GenBank/DDBJ whole genome shotgun (WGS) entry which is preliminary data.</text>
</comment>
<dbReference type="GO" id="GO:0005634">
    <property type="term" value="C:nucleus"/>
    <property type="evidence" value="ECO:0007669"/>
    <property type="project" value="UniProtKB-SubCell"/>
</dbReference>
<dbReference type="InterPro" id="IPR009060">
    <property type="entry name" value="UBA-like_sf"/>
</dbReference>
<sequence>MDRMEGKSGEIPAEWKKTVEWLKEMVNNTFCEQEIYAMLNECDMEPNEAAQRLLSQDTFHVVKKKRDRRNEDAQESRNQDNCSSSYRAARNGNDCSVEHSWPMHMSSKDTKESASLVPQLSSSSTSVGWNNMTQHNYIQDDVTARTLYDSGLANNKRRVRKTNHATSSSLQPPGIQPACFGDPVHVSMVDIVKTVRLHGNAANLPTSMPEASFLPLDTVAPKFSGNFVKDPPYSTPSREECQQVLCFENVSKTEMTCDPGNNARQSSMRDECSQVQPVMAASEVYVPASETKMQSNSGDGTNSSFGHQFHDIKVSKVNVAMENISTNCIRPVSASNCQMIIESDGSPSHFSCDTCQDLSSYDPHMLTFEQEKGLDGGSHLLFQKHSATSKNEVNKAVSLAAANLQQLNLLEDLGVPPTDDGNAVVIPDDLKVPNADCSHLTFGTYRSGIGPAFSASLPSNPLRSGLQAGSVLATNGTSVAHLDVRKQEYHDLGQLISISDAYRAAIIAGNCSAPSSPELELSKPNNLEAADGHLPSSRCDYISETSQQPNLTLHNLQSNQEMGNIFPVPTGMKAKSNSTHTDLLASAIHPISKYDIPYSSLIVKDLVPARQRAVSSGSSPTVLMPQALESGFTSVPQPTLSNLPQSGIATGAALTQHPTKDPYSRPSLSMGHDADTIGCPSLPQGYTYMTSALQQECHGGSPKYKSPTAVQNGNMNYNIPMCEGLSSLPQYADITPGYARFARSFQQNPSTSPARAAMSYDDILSPQSNNQNDYITPQENDYSVMWAYGTGSRSPPPLPGSTHNGFQEHNLPFGEYQRSQQDSLEGSTHNSLQEHNLPFGEYHRSLQNYGLQEHNLPFGEHQRSQQNSLAGSTYNGFQEHNLRYWEYQRSQQNYGPQVQNLPIGEYQRSQQNSLAGSADDGLQEHDLPFGESQRSQQNSLAGSTHNGLQEHNLPFGAYQRRQNSLQFGALGYTQFPRSQIGITREQQQQSRSNNIQGHNQPFGEHRKSPQSSQQFGALENPQFYPSQTGIPREQQPHQQKSQSNGLFDASKGRIEPMAGGADLSFPPFESEGNMEHMAPKQPKAMPTLSSTAEGEIIRRPRGRPAGSKNKPKPPIIITRDSANALRAHAMEVSSGCDVNESLANFARMKQRGICVLSATGCVTNVTLRQPSSSGAIVTLHGRFEILSLLGSILPPPAPPGVTGLTIYLAGAQGQVLGGAVAGALVASGPVVIMAATFMNATFDRLPLDEDEILVSAMHNQHFQNGRHHQQVDFSDTYGMPQNLLTNGSLPPEAYSWAPGRTLSKT</sequence>
<evidence type="ECO:0000313" key="8">
    <source>
        <dbReference type="Proteomes" id="UP001642360"/>
    </source>
</evidence>
<comment type="subcellular location">
    <subcellularLocation>
        <location evidence="1">Nucleus</location>
    </subcellularLocation>
</comment>
<dbReference type="FunFam" id="3.30.1330.80:FF:000001">
    <property type="entry name" value="AT-hook motif nuclear-localized protein"/>
    <property type="match status" value="1"/>
</dbReference>
<dbReference type="Pfam" id="PF03479">
    <property type="entry name" value="PCC"/>
    <property type="match status" value="1"/>
</dbReference>
<evidence type="ECO:0000256" key="2">
    <source>
        <dbReference type="ARBA" id="ARBA00023015"/>
    </source>
</evidence>
<gene>
    <name evidence="7" type="ORF">ILEXP_LOCUS61</name>
</gene>
<feature type="region of interest" description="Disordered" evidence="5">
    <location>
        <begin position="910"/>
        <end position="951"/>
    </location>
</feature>
<feature type="compositionally biased region" description="Low complexity" evidence="5">
    <location>
        <begin position="113"/>
        <end position="127"/>
    </location>
</feature>
<keyword evidence="8" id="KW-1185">Reference proteome</keyword>
<feature type="region of interest" description="Disordered" evidence="5">
    <location>
        <begin position="982"/>
        <end position="1087"/>
    </location>
</feature>
<protein>
    <recommendedName>
        <fullName evidence="6">PPC domain-containing protein</fullName>
    </recommendedName>
</protein>
<dbReference type="PROSITE" id="PS51742">
    <property type="entry name" value="PPC"/>
    <property type="match status" value="1"/>
</dbReference>
<dbReference type="CDD" id="cd11378">
    <property type="entry name" value="DUF296"/>
    <property type="match status" value="1"/>
</dbReference>
<dbReference type="PANTHER" id="PTHR46445">
    <property type="entry name" value="RNA POLYMERASE II DEGRADATION FACTOR-LIKE PROTEIN (DUF1296)"/>
    <property type="match status" value="1"/>
</dbReference>